<evidence type="ECO:0000313" key="6">
    <source>
        <dbReference type="EMBL" id="SES33402.1"/>
    </source>
</evidence>
<evidence type="ECO:0000256" key="3">
    <source>
        <dbReference type="ARBA" id="ARBA00023002"/>
    </source>
</evidence>
<feature type="domain" description="Luciferase-like" evidence="5">
    <location>
        <begin position="38"/>
        <end position="220"/>
    </location>
</feature>
<dbReference type="InterPro" id="IPR051260">
    <property type="entry name" value="Diverse_substr_monoxygenases"/>
</dbReference>
<dbReference type="PANTHER" id="PTHR30011:SF16">
    <property type="entry name" value="C2H2 FINGER DOMAIN TRANSCRIPTION FACTOR (EUROFUNG)-RELATED"/>
    <property type="match status" value="1"/>
</dbReference>
<name>A0A1H9WHH6_9PSEU</name>
<dbReference type="GO" id="GO:0016705">
    <property type="term" value="F:oxidoreductase activity, acting on paired donors, with incorporation or reduction of molecular oxygen"/>
    <property type="evidence" value="ECO:0007669"/>
    <property type="project" value="InterPro"/>
</dbReference>
<dbReference type="InterPro" id="IPR036661">
    <property type="entry name" value="Luciferase-like_sf"/>
</dbReference>
<proteinExistence type="predicted"/>
<dbReference type="Gene3D" id="3.20.20.30">
    <property type="entry name" value="Luciferase-like domain"/>
    <property type="match status" value="1"/>
</dbReference>
<evidence type="ECO:0000256" key="4">
    <source>
        <dbReference type="ARBA" id="ARBA00023033"/>
    </source>
</evidence>
<dbReference type="Proteomes" id="UP000199051">
    <property type="component" value="Unassembled WGS sequence"/>
</dbReference>
<accession>A0A1H9WHH6</accession>
<reference evidence="7" key="1">
    <citation type="submission" date="2016-10" db="EMBL/GenBank/DDBJ databases">
        <authorList>
            <person name="Varghese N."/>
            <person name="Submissions S."/>
        </authorList>
    </citation>
    <scope>NUCLEOTIDE SEQUENCE [LARGE SCALE GENOMIC DNA]</scope>
    <source>
        <strain evidence="7">DSM 44260</strain>
    </source>
</reference>
<dbReference type="InterPro" id="IPR020020">
    <property type="entry name" value="Luciferase-type_oxidoreductase"/>
</dbReference>
<dbReference type="SUPFAM" id="SSF51679">
    <property type="entry name" value="Bacterial luciferase-like"/>
    <property type="match status" value="1"/>
</dbReference>
<dbReference type="NCBIfam" id="TIGR03571">
    <property type="entry name" value="lucif_BA3436"/>
    <property type="match status" value="1"/>
</dbReference>
<dbReference type="InterPro" id="IPR011251">
    <property type="entry name" value="Luciferase-like_dom"/>
</dbReference>
<dbReference type="RefSeq" id="WP_218150741.1">
    <property type="nucleotide sequence ID" value="NZ_FOGI01000010.1"/>
</dbReference>
<evidence type="ECO:0000313" key="7">
    <source>
        <dbReference type="Proteomes" id="UP000199051"/>
    </source>
</evidence>
<dbReference type="AlphaFoldDB" id="A0A1H9WHH6"/>
<dbReference type="GO" id="GO:0004497">
    <property type="term" value="F:monooxygenase activity"/>
    <property type="evidence" value="ECO:0007669"/>
    <property type="project" value="UniProtKB-KW"/>
</dbReference>
<dbReference type="PANTHER" id="PTHR30011">
    <property type="entry name" value="ALKANESULFONATE MONOOXYGENASE-RELATED"/>
    <property type="match status" value="1"/>
</dbReference>
<dbReference type="STRING" id="155974.SAMN04487818_110215"/>
<dbReference type="Pfam" id="PF00296">
    <property type="entry name" value="Bac_luciferase"/>
    <property type="match status" value="1"/>
</dbReference>
<sequence length="322" mass="35825">MTYTFSDRPGWDAMFRQGELTLGLMYPLESYSGAVPRLDVAEQVEQSVLADQRGFAALWARDVPLLDLSFGDGGQLYDTWVWLTHIAAKTSRIALATGSTVLPLRNPIDVAKAAASLDQLSGGRLVIGAATGDRGVEFPAYGLNRDHSGQLFRESVTTIRRLWGEDFPDVDSVYGTLRGTDLLPKPVGRRIPLLVTGNSRQDVEWIAEHGDGWLMYPRPIVQQRMITTAWQQATPEWKPFAQSLYIDLEEDANGVPKPIHLGFRSGWRALVEHLGQLHDIGVNHVAINLKYGRRPAPEVLQEIAENVLPHFPTVFPETAKVH</sequence>
<dbReference type="EMBL" id="FOGI01000010">
    <property type="protein sequence ID" value="SES33402.1"/>
    <property type="molecule type" value="Genomic_DNA"/>
</dbReference>
<keyword evidence="4" id="KW-0503">Monooxygenase</keyword>
<keyword evidence="7" id="KW-1185">Reference proteome</keyword>
<evidence type="ECO:0000256" key="1">
    <source>
        <dbReference type="ARBA" id="ARBA00022630"/>
    </source>
</evidence>
<evidence type="ECO:0000256" key="2">
    <source>
        <dbReference type="ARBA" id="ARBA00022643"/>
    </source>
</evidence>
<organism evidence="6 7">
    <name type="scientific">Actinokineospora terrae</name>
    <dbReference type="NCBI Taxonomy" id="155974"/>
    <lineage>
        <taxon>Bacteria</taxon>
        <taxon>Bacillati</taxon>
        <taxon>Actinomycetota</taxon>
        <taxon>Actinomycetes</taxon>
        <taxon>Pseudonocardiales</taxon>
        <taxon>Pseudonocardiaceae</taxon>
        <taxon>Actinokineospora</taxon>
    </lineage>
</organism>
<keyword evidence="2" id="KW-0288">FMN</keyword>
<evidence type="ECO:0000259" key="5">
    <source>
        <dbReference type="Pfam" id="PF00296"/>
    </source>
</evidence>
<gene>
    <name evidence="6" type="ORF">SAMN04487818_110215</name>
</gene>
<keyword evidence="3" id="KW-0560">Oxidoreductase</keyword>
<keyword evidence="1" id="KW-0285">Flavoprotein</keyword>
<protein>
    <submittedName>
        <fullName evidence="6">Luciferase-type oxidoreductase, BA3436 family</fullName>
    </submittedName>
</protein>